<evidence type="ECO:0000313" key="1">
    <source>
        <dbReference type="EMBL" id="AXY77848.1"/>
    </source>
</evidence>
<dbReference type="Proteomes" id="UP000263900">
    <property type="component" value="Chromosome"/>
</dbReference>
<dbReference type="KEGG" id="pseg:D3H65_29365"/>
<dbReference type="InterPro" id="IPR041662">
    <property type="entry name" value="SusD-like_2"/>
</dbReference>
<dbReference type="RefSeq" id="WP_119053721.1">
    <property type="nucleotide sequence ID" value="NZ_CP032157.1"/>
</dbReference>
<accession>A0A3B7MUT2</accession>
<keyword evidence="2" id="KW-1185">Reference proteome</keyword>
<dbReference type="AlphaFoldDB" id="A0A3B7MUT2"/>
<dbReference type="EMBL" id="CP032157">
    <property type="protein sequence ID" value="AXY77848.1"/>
    <property type="molecule type" value="Genomic_DNA"/>
</dbReference>
<dbReference type="InterPro" id="IPR011990">
    <property type="entry name" value="TPR-like_helical_dom_sf"/>
</dbReference>
<evidence type="ECO:0000313" key="2">
    <source>
        <dbReference type="Proteomes" id="UP000263900"/>
    </source>
</evidence>
<keyword evidence="1" id="KW-0449">Lipoprotein</keyword>
<reference evidence="1 2" key="1">
    <citation type="submission" date="2018-09" db="EMBL/GenBank/DDBJ databases">
        <title>Genome sequencing of strain 6GH32-13.</title>
        <authorList>
            <person name="Weon H.-Y."/>
            <person name="Heo J."/>
            <person name="Kwon S.-W."/>
        </authorList>
    </citation>
    <scope>NUCLEOTIDE SEQUENCE [LARGE SCALE GENOMIC DNA]</scope>
    <source>
        <strain evidence="1 2">5GH32-13</strain>
    </source>
</reference>
<sequence>MKLRHSIIPILCIAVALSGCQKKWLDINTNPNQLPTSTPDFVFTAAANRTAAVLDPNELGSYWSGQWTQSSTYIISPSQFQYIFNNTNFNFWDTWYDILKDYQYVIDTADDHAQPQPYMKGPAKIMKAYIMQQLVDVYGNVPYSDALKGTGSLAPKFDDQKAIYEDLIKLLDAAIADVKANVFGAAGVNADIIFKGNATNWVRFANSLKLRLLIRQSKIAGRDGYITAEINKAVAVTEGFLAAGQDVTSNPGYIASDGKTNPFYDRWGYQANNAVRPLGRYPRPTVFLFDVMKASNDTFRLKRLFYAAGGENQSNPGVSAKGDTLKHYVAVPFGASSGYLAQNSSYIGPAQIVRGVFNKPMVLFTAAESFLLLAEAKQRYGGAVNLPLTAQEYYEQGVKESFRLTGTASSAATTLLTSGKDLADWTASTDKLKAIWMQKWLALVHYGGLEAWSEYRRTNFPETPASASAAVGAKRPSRLFYPQTEESSNEANVKAQGAISAFDTKIFWDVD</sequence>
<dbReference type="Gene3D" id="1.25.40.390">
    <property type="match status" value="1"/>
</dbReference>
<dbReference type="Pfam" id="PF12771">
    <property type="entry name" value="SusD-like_2"/>
    <property type="match status" value="1"/>
</dbReference>
<proteinExistence type="predicted"/>
<protein>
    <submittedName>
        <fullName evidence="1">SusD/RagB family nutrient-binding outer membrane lipoprotein</fullName>
    </submittedName>
</protein>
<name>A0A3B7MUT2_9BACT</name>
<dbReference type="SUPFAM" id="SSF48452">
    <property type="entry name" value="TPR-like"/>
    <property type="match status" value="1"/>
</dbReference>
<dbReference type="PROSITE" id="PS51257">
    <property type="entry name" value="PROKAR_LIPOPROTEIN"/>
    <property type="match status" value="1"/>
</dbReference>
<organism evidence="1 2">
    <name type="scientific">Paraflavitalea soli</name>
    <dbReference type="NCBI Taxonomy" id="2315862"/>
    <lineage>
        <taxon>Bacteria</taxon>
        <taxon>Pseudomonadati</taxon>
        <taxon>Bacteroidota</taxon>
        <taxon>Chitinophagia</taxon>
        <taxon>Chitinophagales</taxon>
        <taxon>Chitinophagaceae</taxon>
        <taxon>Paraflavitalea</taxon>
    </lineage>
</organism>
<gene>
    <name evidence="1" type="ORF">D3H65_29365</name>
</gene>
<dbReference type="OrthoDB" id="614457at2"/>